<dbReference type="GO" id="GO:0071949">
    <property type="term" value="F:FAD binding"/>
    <property type="evidence" value="ECO:0007669"/>
    <property type="project" value="InterPro"/>
</dbReference>
<evidence type="ECO:0000256" key="3">
    <source>
        <dbReference type="ARBA" id="ARBA00006288"/>
    </source>
</evidence>
<dbReference type="InterPro" id="IPR037069">
    <property type="entry name" value="AcylCoA_DH/ox_N_sf"/>
</dbReference>
<dbReference type="PANTHER" id="PTHR10909:SF250">
    <property type="entry name" value="PEROXISOMAL ACYL-COENZYME A OXIDASE 1"/>
    <property type="match status" value="1"/>
</dbReference>
<gene>
    <name evidence="17" type="ORF">Agub_g5369</name>
</gene>
<evidence type="ECO:0000256" key="4">
    <source>
        <dbReference type="ARBA" id="ARBA00022630"/>
    </source>
</evidence>
<dbReference type="InterPro" id="IPR012258">
    <property type="entry name" value="Acyl-CoA_oxidase"/>
</dbReference>
<evidence type="ECO:0000256" key="2">
    <source>
        <dbReference type="ARBA" id="ARBA00004275"/>
    </source>
</evidence>
<dbReference type="PANTHER" id="PTHR10909">
    <property type="entry name" value="ELECTRON TRANSPORT OXIDOREDUCTASE"/>
    <property type="match status" value="1"/>
</dbReference>
<feature type="region of interest" description="Disordered" evidence="13">
    <location>
        <begin position="223"/>
        <end position="257"/>
    </location>
</feature>
<evidence type="ECO:0000256" key="9">
    <source>
        <dbReference type="ARBA" id="ARBA00023140"/>
    </source>
</evidence>
<dbReference type="InterPro" id="IPR009100">
    <property type="entry name" value="AcylCoA_DH/oxidase_NM_dom_sf"/>
</dbReference>
<keyword evidence="8" id="KW-0443">Lipid metabolism</keyword>
<evidence type="ECO:0000313" key="18">
    <source>
        <dbReference type="Proteomes" id="UP001054857"/>
    </source>
</evidence>
<evidence type="ECO:0000256" key="10">
    <source>
        <dbReference type="PIRNR" id="PIRNR000168"/>
    </source>
</evidence>
<comment type="subcellular location">
    <subcellularLocation>
        <location evidence="2">Peroxisome</location>
    </subcellularLocation>
</comment>
<comment type="cofactor">
    <cofactor evidence="1">
        <name>FAD</name>
        <dbReference type="ChEBI" id="CHEBI:57692"/>
    </cofactor>
</comment>
<evidence type="ECO:0000256" key="5">
    <source>
        <dbReference type="ARBA" id="ARBA00022827"/>
    </source>
</evidence>
<dbReference type="AlphaFoldDB" id="A0AAD3DLU8"/>
<feature type="domain" description="Acyl-coenzyme A oxidase N-terminal" evidence="15">
    <location>
        <begin position="42"/>
        <end position="157"/>
    </location>
</feature>
<name>A0AAD3DLU8_9CHLO</name>
<keyword evidence="6" id="KW-0276">Fatty acid metabolism</keyword>
<comment type="similarity">
    <text evidence="3 10">Belongs to the acyl-CoA oxidase family.</text>
</comment>
<dbReference type="GO" id="GO:0055088">
    <property type="term" value="P:lipid homeostasis"/>
    <property type="evidence" value="ECO:0007669"/>
    <property type="project" value="TreeGrafter"/>
</dbReference>
<dbReference type="Gene3D" id="1.10.540.10">
    <property type="entry name" value="Acyl-CoA dehydrogenase/oxidase, N-terminal domain"/>
    <property type="match status" value="1"/>
</dbReference>
<keyword evidence="5 10" id="KW-0274">FAD</keyword>
<dbReference type="InterPro" id="IPR055060">
    <property type="entry name" value="ACOX_C_alpha1"/>
</dbReference>
<evidence type="ECO:0000256" key="8">
    <source>
        <dbReference type="ARBA" id="ARBA00023098"/>
    </source>
</evidence>
<dbReference type="SUPFAM" id="SSF56645">
    <property type="entry name" value="Acyl-CoA dehydrogenase NM domain-like"/>
    <property type="match status" value="1"/>
</dbReference>
<evidence type="ECO:0000256" key="1">
    <source>
        <dbReference type="ARBA" id="ARBA00001974"/>
    </source>
</evidence>
<dbReference type="GO" id="GO:0033540">
    <property type="term" value="P:fatty acid beta-oxidation using acyl-CoA oxidase"/>
    <property type="evidence" value="ECO:0007669"/>
    <property type="project" value="TreeGrafter"/>
</dbReference>
<evidence type="ECO:0000259" key="16">
    <source>
        <dbReference type="Pfam" id="PF22924"/>
    </source>
</evidence>
<dbReference type="Pfam" id="PF14749">
    <property type="entry name" value="Acyl-CoA_ox_N"/>
    <property type="match status" value="1"/>
</dbReference>
<evidence type="ECO:0000256" key="11">
    <source>
        <dbReference type="PIRSR" id="PIRSR000168-1"/>
    </source>
</evidence>
<dbReference type="FunFam" id="1.20.140.10:FF:000013">
    <property type="entry name" value="Acyl-coenzyme A oxidase"/>
    <property type="match status" value="1"/>
</dbReference>
<dbReference type="GO" id="GO:0005777">
    <property type="term" value="C:peroxisome"/>
    <property type="evidence" value="ECO:0007669"/>
    <property type="project" value="UniProtKB-SubCell"/>
</dbReference>
<proteinExistence type="inferred from homology"/>
<organism evidence="17 18">
    <name type="scientific">Astrephomene gubernaculifera</name>
    <dbReference type="NCBI Taxonomy" id="47775"/>
    <lineage>
        <taxon>Eukaryota</taxon>
        <taxon>Viridiplantae</taxon>
        <taxon>Chlorophyta</taxon>
        <taxon>core chlorophytes</taxon>
        <taxon>Chlorophyceae</taxon>
        <taxon>CS clade</taxon>
        <taxon>Chlamydomonadales</taxon>
        <taxon>Astrephomenaceae</taxon>
        <taxon>Astrephomene</taxon>
    </lineage>
</organism>
<dbReference type="PIRSF" id="PIRSF000168">
    <property type="entry name" value="Acyl-CoA_oxidase"/>
    <property type="match status" value="1"/>
</dbReference>
<dbReference type="InterPro" id="IPR036250">
    <property type="entry name" value="AcylCo_DH-like_C"/>
</dbReference>
<evidence type="ECO:0000256" key="13">
    <source>
        <dbReference type="SAM" id="MobiDB-lite"/>
    </source>
</evidence>
<feature type="binding site" evidence="12">
    <location>
        <position position="202"/>
    </location>
    <ligand>
        <name>FAD</name>
        <dbReference type="ChEBI" id="CHEBI:57692"/>
    </ligand>
</feature>
<dbReference type="EMBL" id="BMAR01000007">
    <property type="protein sequence ID" value="GFR44234.1"/>
    <property type="molecule type" value="Genomic_DNA"/>
</dbReference>
<dbReference type="Pfam" id="PF22924">
    <property type="entry name" value="ACOX_C_alpha1"/>
    <property type="match status" value="1"/>
</dbReference>
<evidence type="ECO:0000259" key="14">
    <source>
        <dbReference type="Pfam" id="PF01756"/>
    </source>
</evidence>
<dbReference type="Proteomes" id="UP001054857">
    <property type="component" value="Unassembled WGS sequence"/>
</dbReference>
<keyword evidence="9" id="KW-0576">Peroxisome</keyword>
<dbReference type="InterPro" id="IPR046373">
    <property type="entry name" value="Acyl-CoA_Oxase/DH_mid-dom_sf"/>
</dbReference>
<comment type="caution">
    <text evidence="17">The sequence shown here is derived from an EMBL/GenBank/DDBJ whole genome shotgun (WGS) entry which is preliminary data.</text>
</comment>
<keyword evidence="18" id="KW-1185">Reference proteome</keyword>
<evidence type="ECO:0000256" key="12">
    <source>
        <dbReference type="PIRSR" id="PIRSR000168-2"/>
    </source>
</evidence>
<sequence length="753" mass="81084">MAEHEIDERTRNLQRPATEIIMSTHTEPSEDLAQERRKATFDVQELSYVLNEGKDLLEKKQLFAELLASTPWGDKSRRYFLDREEEYVGALRAAFGIWEKMKSEKLSVEDAMIMRTLVDFPGGLELHIGMFIPSVMSQGSPEQQAKWMPLCTKLNVIGTYAQTELGHGTFVRGLETTATYDKETQEFVLHSPTLTSTKWWPGGLGKTATHAVVMARLMLPDEDAGAAGGSREGEEEGGSVGEGEEEGGSGGGHRTVVRDYGPHGFIAELRDLDTHLPLPGVTIGDIGPKAGFNSVDNGYLSFDHVRIPRENMLMRFAKVTPNGRYVPPPPSNSKASYATMVFVRADIVKNSGSTLARAVTIAVRYAAVRRQTAPAPGERELQVLDYQNCAATLLPLLASSYALSFMGAAMMERYRAFEAERDRGEFGGLPELHALSSGLKALCTWIAADGIEECRRTCGGHGYSKLSGLPTLFQNYVQNVTWEGDNNVMCLQTARYLIKALVGVQQGKPATGSAAYLNQVSSELSPSSRCPAACSDCWAGQPAVAAAALRHAAARAVVAAAETLRSASLAASGGTRQMVFEGRPWNENTVELIRAAKAHCIYVLHQTFLDSIARLEAAGAAGEVEAAVEAGSAVSGPTAAVLRQLAALFALEQLERGGGGAALLEDGYMSAAQAASLRVAHRGLLTALRPNAVPLVDAFAFTDYHLNSALGRSDGDVYRGLLEMARGSPLNATQEGPAWPEVLRPVLAARSKL</sequence>
<evidence type="ECO:0000256" key="7">
    <source>
        <dbReference type="ARBA" id="ARBA00023002"/>
    </source>
</evidence>
<dbReference type="FunFam" id="1.20.140.10:FF:000005">
    <property type="entry name" value="Acyl-coenzyme A oxidase"/>
    <property type="match status" value="1"/>
</dbReference>
<feature type="binding site" evidence="12">
    <location>
        <position position="163"/>
    </location>
    <ligand>
        <name>FAD</name>
        <dbReference type="ChEBI" id="CHEBI:57692"/>
    </ligand>
</feature>
<feature type="compositionally biased region" description="Acidic residues" evidence="13">
    <location>
        <begin position="233"/>
        <end position="247"/>
    </location>
</feature>
<reference evidence="17 18" key="1">
    <citation type="journal article" date="2021" name="Sci. Rep.">
        <title>Genome sequencing of the multicellular alga Astrephomene provides insights into convergent evolution of germ-soma differentiation.</title>
        <authorList>
            <person name="Yamashita S."/>
            <person name="Yamamoto K."/>
            <person name="Matsuzaki R."/>
            <person name="Suzuki S."/>
            <person name="Yamaguchi H."/>
            <person name="Hirooka S."/>
            <person name="Minakuchi Y."/>
            <person name="Miyagishima S."/>
            <person name="Kawachi M."/>
            <person name="Toyoda A."/>
            <person name="Nozaki H."/>
        </authorList>
    </citation>
    <scope>NUCLEOTIDE SEQUENCE [LARGE SCALE GENOMIC DNA]</scope>
    <source>
        <strain evidence="17 18">NIES-4017</strain>
    </source>
</reference>
<dbReference type="GO" id="GO:0005504">
    <property type="term" value="F:fatty acid binding"/>
    <property type="evidence" value="ECO:0007669"/>
    <property type="project" value="TreeGrafter"/>
</dbReference>
<feature type="domain" description="Acyl-CoA oxidase C-terminal" evidence="14">
    <location>
        <begin position="542"/>
        <end position="747"/>
    </location>
</feature>
<dbReference type="InterPro" id="IPR029320">
    <property type="entry name" value="Acyl-CoA_ox_N"/>
</dbReference>
<feature type="domain" description="Acyl-CoA oxidase C-alpha1" evidence="16">
    <location>
        <begin position="337"/>
        <end position="498"/>
    </location>
</feature>
<dbReference type="GO" id="GO:0003997">
    <property type="term" value="F:acyl-CoA oxidase activity"/>
    <property type="evidence" value="ECO:0007669"/>
    <property type="project" value="InterPro"/>
</dbReference>
<evidence type="ECO:0000259" key="15">
    <source>
        <dbReference type="Pfam" id="PF14749"/>
    </source>
</evidence>
<evidence type="ECO:0000313" key="17">
    <source>
        <dbReference type="EMBL" id="GFR44234.1"/>
    </source>
</evidence>
<keyword evidence="7" id="KW-0560">Oxidoreductase</keyword>
<dbReference type="Gene3D" id="1.20.140.10">
    <property type="entry name" value="Butyryl-CoA Dehydrogenase, subunit A, domain 3"/>
    <property type="match status" value="2"/>
</dbReference>
<dbReference type="FunFam" id="1.10.540.10:FF:000015">
    <property type="entry name" value="Acyl-coenzyme A oxidase"/>
    <property type="match status" value="1"/>
</dbReference>
<dbReference type="Gene3D" id="2.40.110.10">
    <property type="entry name" value="Butyryl-CoA Dehydrogenase, subunit A, domain 2"/>
    <property type="match status" value="1"/>
</dbReference>
<accession>A0AAD3DLU8</accession>
<evidence type="ECO:0000256" key="6">
    <source>
        <dbReference type="ARBA" id="ARBA00022832"/>
    </source>
</evidence>
<keyword evidence="4 10" id="KW-0285">Flavoprotein</keyword>
<protein>
    <recommendedName>
        <fullName evidence="10">Acyl-coenzyme A oxidase</fullName>
    </recommendedName>
</protein>
<dbReference type="Pfam" id="PF01756">
    <property type="entry name" value="ACOX"/>
    <property type="match status" value="1"/>
</dbReference>
<dbReference type="InterPro" id="IPR002655">
    <property type="entry name" value="Acyl-CoA_oxidase_C"/>
</dbReference>
<feature type="active site" description="Proton acceptor" evidence="11">
    <location>
        <position position="483"/>
    </location>
</feature>
<dbReference type="SUPFAM" id="SSF47203">
    <property type="entry name" value="Acyl-CoA dehydrogenase C-terminal domain-like"/>
    <property type="match status" value="2"/>
</dbReference>